<dbReference type="PANTHER" id="PTHR31382:SF1">
    <property type="entry name" value="SODIUM ION_PROTON EXCHANGER (EUROFUNG)"/>
    <property type="match status" value="1"/>
</dbReference>
<keyword evidence="3 6" id="KW-1133">Transmembrane helix</keyword>
<feature type="transmembrane region" description="Helical" evidence="6">
    <location>
        <begin position="12"/>
        <end position="31"/>
    </location>
</feature>
<dbReference type="GO" id="GO:0005886">
    <property type="term" value="C:plasma membrane"/>
    <property type="evidence" value="ECO:0007669"/>
    <property type="project" value="InterPro"/>
</dbReference>
<evidence type="ECO:0000256" key="1">
    <source>
        <dbReference type="ARBA" id="ARBA00004141"/>
    </source>
</evidence>
<evidence type="ECO:0000256" key="2">
    <source>
        <dbReference type="ARBA" id="ARBA00022692"/>
    </source>
</evidence>
<dbReference type="InterPro" id="IPR006153">
    <property type="entry name" value="Cation/H_exchanger_TM"/>
</dbReference>
<evidence type="ECO:0000256" key="4">
    <source>
        <dbReference type="ARBA" id="ARBA00023136"/>
    </source>
</evidence>
<feature type="domain" description="Cation/H+ exchanger transmembrane" evidence="7">
    <location>
        <begin position="1"/>
        <end position="97"/>
    </location>
</feature>
<feature type="transmembrane region" description="Helical" evidence="6">
    <location>
        <begin position="76"/>
        <end position="95"/>
    </location>
</feature>
<dbReference type="EMBL" id="CAEZYQ010000039">
    <property type="protein sequence ID" value="CAB4767509.1"/>
    <property type="molecule type" value="Genomic_DNA"/>
</dbReference>
<protein>
    <submittedName>
        <fullName evidence="8">Unannotated protein</fullName>
    </submittedName>
</protein>
<evidence type="ECO:0000256" key="5">
    <source>
        <dbReference type="SAM" id="MobiDB-lite"/>
    </source>
</evidence>
<dbReference type="AlphaFoldDB" id="A0A6J6V8J3"/>
<dbReference type="GO" id="GO:0120029">
    <property type="term" value="P:proton export across plasma membrane"/>
    <property type="evidence" value="ECO:0007669"/>
    <property type="project" value="InterPro"/>
</dbReference>
<dbReference type="Pfam" id="PF00999">
    <property type="entry name" value="Na_H_Exchanger"/>
    <property type="match status" value="1"/>
</dbReference>
<feature type="region of interest" description="Disordered" evidence="5">
    <location>
        <begin position="99"/>
        <end position="123"/>
    </location>
</feature>
<evidence type="ECO:0000313" key="8">
    <source>
        <dbReference type="EMBL" id="CAB4767509.1"/>
    </source>
</evidence>
<proteinExistence type="predicted"/>
<dbReference type="GO" id="GO:0015385">
    <property type="term" value="F:sodium:proton antiporter activity"/>
    <property type="evidence" value="ECO:0007669"/>
    <property type="project" value="InterPro"/>
</dbReference>
<sequence>MFVLLGATLPWTVWGELGWTAIALALAVLLLRRLPVLLLLERPLNLGWPDGLYLGWFGPVGTSAVFYLTLEAEELGLPGTAMGAGIMVVVVSTVVHGGPPRPAGCSTDASRARPRPDSQCSRG</sequence>
<reference evidence="8" key="1">
    <citation type="submission" date="2020-05" db="EMBL/GenBank/DDBJ databases">
        <authorList>
            <person name="Chiriac C."/>
            <person name="Salcher M."/>
            <person name="Ghai R."/>
            <person name="Kavagutti S V."/>
        </authorList>
    </citation>
    <scope>NUCLEOTIDE SEQUENCE</scope>
</reference>
<organism evidence="8">
    <name type="scientific">freshwater metagenome</name>
    <dbReference type="NCBI Taxonomy" id="449393"/>
    <lineage>
        <taxon>unclassified sequences</taxon>
        <taxon>metagenomes</taxon>
        <taxon>ecological metagenomes</taxon>
    </lineage>
</organism>
<keyword evidence="2 6" id="KW-0812">Transmembrane</keyword>
<dbReference type="InterPro" id="IPR004712">
    <property type="entry name" value="Na+/H+_antiporter_fungi"/>
</dbReference>
<dbReference type="PANTHER" id="PTHR31382">
    <property type="entry name" value="NA(+)/H(+) ANTIPORTER"/>
    <property type="match status" value="1"/>
</dbReference>
<keyword evidence="4 6" id="KW-0472">Membrane</keyword>
<accession>A0A6J6V8J3</accession>
<evidence type="ECO:0000256" key="3">
    <source>
        <dbReference type="ARBA" id="ARBA00022989"/>
    </source>
</evidence>
<evidence type="ECO:0000259" key="7">
    <source>
        <dbReference type="Pfam" id="PF00999"/>
    </source>
</evidence>
<feature type="transmembrane region" description="Helical" evidence="6">
    <location>
        <begin position="52"/>
        <end position="70"/>
    </location>
</feature>
<name>A0A6J6V8J3_9ZZZZ</name>
<comment type="subcellular location">
    <subcellularLocation>
        <location evidence="1">Membrane</location>
        <topology evidence="1">Multi-pass membrane protein</topology>
    </subcellularLocation>
</comment>
<evidence type="ECO:0000256" key="6">
    <source>
        <dbReference type="SAM" id="Phobius"/>
    </source>
</evidence>
<dbReference type="GO" id="GO:0036376">
    <property type="term" value="P:sodium ion export across plasma membrane"/>
    <property type="evidence" value="ECO:0007669"/>
    <property type="project" value="InterPro"/>
</dbReference>
<dbReference type="GO" id="GO:0042391">
    <property type="term" value="P:regulation of membrane potential"/>
    <property type="evidence" value="ECO:0007669"/>
    <property type="project" value="InterPro"/>
</dbReference>
<gene>
    <name evidence="8" type="ORF">UFOPK2761_03180</name>
</gene>